<accession>A0A1G7APS1</accession>
<gene>
    <name evidence="2" type="ORF">SAMN05216337_10215</name>
</gene>
<sequence>MFSNWPHTVGPIQLVGGSAGDELLEAATSATRLRTHMLLHESHADRVQRLIISLQRGTYVQPHRHPEQWELIVPLQGTLAVYVFSDAGVITERFEIAPSNTRVM</sequence>
<feature type="domain" description="Cupin fold metalloprotein WbuC cupin" evidence="1">
    <location>
        <begin position="21"/>
        <end position="95"/>
    </location>
</feature>
<dbReference type="AlphaFoldDB" id="A0A1G7APS1"/>
<dbReference type="SUPFAM" id="SSF51182">
    <property type="entry name" value="RmlC-like cupins"/>
    <property type="match status" value="1"/>
</dbReference>
<proteinExistence type="predicted"/>
<dbReference type="InterPro" id="IPR046058">
    <property type="entry name" value="WbuC_cupin"/>
</dbReference>
<name>A0A1G7APS1_9BRAD</name>
<dbReference type="Pfam" id="PF19480">
    <property type="entry name" value="DUF6016"/>
    <property type="match status" value="1"/>
</dbReference>
<reference evidence="2 3" key="1">
    <citation type="submission" date="2016-10" db="EMBL/GenBank/DDBJ databases">
        <authorList>
            <person name="de Groot N.N."/>
        </authorList>
    </citation>
    <scope>NUCLEOTIDE SEQUENCE [LARGE SCALE GENOMIC DNA]</scope>
    <source>
        <strain evidence="2 3">R5</strain>
    </source>
</reference>
<dbReference type="NCBIfam" id="TIGR04366">
    <property type="entry name" value="cupin_WbuC"/>
    <property type="match status" value="1"/>
</dbReference>
<dbReference type="Proteomes" id="UP000199245">
    <property type="component" value="Unassembled WGS sequence"/>
</dbReference>
<evidence type="ECO:0000313" key="3">
    <source>
        <dbReference type="Proteomes" id="UP000199245"/>
    </source>
</evidence>
<dbReference type="RefSeq" id="WP_092084848.1">
    <property type="nucleotide sequence ID" value="NZ_FMZW01000021.1"/>
</dbReference>
<organism evidence="2 3">
    <name type="scientific">Bradyrhizobium brasilense</name>
    <dbReference type="NCBI Taxonomy" id="1419277"/>
    <lineage>
        <taxon>Bacteria</taxon>
        <taxon>Pseudomonadati</taxon>
        <taxon>Pseudomonadota</taxon>
        <taxon>Alphaproteobacteria</taxon>
        <taxon>Hyphomicrobiales</taxon>
        <taxon>Nitrobacteraceae</taxon>
        <taxon>Bradyrhizobium</taxon>
    </lineage>
</organism>
<dbReference type="InterPro" id="IPR027565">
    <property type="entry name" value="Cupin_WbuC"/>
</dbReference>
<evidence type="ECO:0000259" key="1">
    <source>
        <dbReference type="Pfam" id="PF19480"/>
    </source>
</evidence>
<evidence type="ECO:0000313" key="2">
    <source>
        <dbReference type="EMBL" id="SDE16477.1"/>
    </source>
</evidence>
<protein>
    <submittedName>
        <fullName evidence="2">Cupin fold metalloprotein, WbuC family</fullName>
    </submittedName>
</protein>
<dbReference type="EMBL" id="FMZW01000021">
    <property type="protein sequence ID" value="SDE16477.1"/>
    <property type="molecule type" value="Genomic_DNA"/>
</dbReference>
<dbReference type="InterPro" id="IPR011051">
    <property type="entry name" value="RmlC_Cupin_sf"/>
</dbReference>